<proteinExistence type="predicted"/>
<dbReference type="SUPFAM" id="SSF52540">
    <property type="entry name" value="P-loop containing nucleoside triphosphate hydrolases"/>
    <property type="match status" value="1"/>
</dbReference>
<dbReference type="InterPro" id="IPR027417">
    <property type="entry name" value="P-loop_NTPase"/>
</dbReference>
<dbReference type="GO" id="GO:0005525">
    <property type="term" value="F:GTP binding"/>
    <property type="evidence" value="ECO:0007669"/>
    <property type="project" value="InterPro"/>
</dbReference>
<dbReference type="EMBL" id="BSXU01014690">
    <property type="protein sequence ID" value="GME81263.1"/>
    <property type="molecule type" value="Genomic_DNA"/>
</dbReference>
<organism evidence="1 2">
    <name type="scientific">Ambrosiozyma monospora</name>
    <name type="common">Yeast</name>
    <name type="synonym">Endomycopsis monosporus</name>
    <dbReference type="NCBI Taxonomy" id="43982"/>
    <lineage>
        <taxon>Eukaryota</taxon>
        <taxon>Fungi</taxon>
        <taxon>Dikarya</taxon>
        <taxon>Ascomycota</taxon>
        <taxon>Saccharomycotina</taxon>
        <taxon>Pichiomycetes</taxon>
        <taxon>Pichiales</taxon>
        <taxon>Pichiaceae</taxon>
        <taxon>Ambrosiozyma</taxon>
    </lineage>
</organism>
<evidence type="ECO:0000313" key="2">
    <source>
        <dbReference type="Proteomes" id="UP001165063"/>
    </source>
</evidence>
<dbReference type="Pfam" id="PF00071">
    <property type="entry name" value="Ras"/>
    <property type="match status" value="1"/>
</dbReference>
<name>A0A9W6T6E8_AMBMO</name>
<dbReference type="AlphaFoldDB" id="A0A9W6T6E8"/>
<dbReference type="Proteomes" id="UP001165063">
    <property type="component" value="Unassembled WGS sequence"/>
</dbReference>
<dbReference type="InterPro" id="IPR001806">
    <property type="entry name" value="Small_GTPase"/>
</dbReference>
<gene>
    <name evidence="1" type="ORF">Amon01_000998200</name>
</gene>
<sequence>MFQLFSKLPTVLLQTRKVVRLISCRYMITAGQVDFKDLRTPVYGHINMVIACYSIDSSVSLANIQNVWIPEVKQLEATINSSIIFIDLFFLL</sequence>
<dbReference type="Gene3D" id="3.40.50.300">
    <property type="entry name" value="P-loop containing nucleotide triphosphate hydrolases"/>
    <property type="match status" value="1"/>
</dbReference>
<reference evidence="1" key="1">
    <citation type="submission" date="2023-04" db="EMBL/GenBank/DDBJ databases">
        <title>Ambrosiozyma monospora NBRC 1965.</title>
        <authorList>
            <person name="Ichikawa N."/>
            <person name="Sato H."/>
            <person name="Tonouchi N."/>
        </authorList>
    </citation>
    <scope>NUCLEOTIDE SEQUENCE</scope>
    <source>
        <strain evidence="1">NBRC 1965</strain>
    </source>
</reference>
<dbReference type="GO" id="GO:0003924">
    <property type="term" value="F:GTPase activity"/>
    <property type="evidence" value="ECO:0007669"/>
    <property type="project" value="InterPro"/>
</dbReference>
<comment type="caution">
    <text evidence="1">The sequence shown here is derived from an EMBL/GenBank/DDBJ whole genome shotgun (WGS) entry which is preliminary data.</text>
</comment>
<dbReference type="OrthoDB" id="25896at2759"/>
<evidence type="ECO:0000313" key="1">
    <source>
        <dbReference type="EMBL" id="GME81263.1"/>
    </source>
</evidence>
<accession>A0A9W6T6E8</accession>
<keyword evidence="2" id="KW-1185">Reference proteome</keyword>
<protein>
    <submittedName>
        <fullName evidence="1">Unnamed protein product</fullName>
    </submittedName>
</protein>